<name>A0A8J2W3R9_9BACL</name>
<evidence type="ECO:0000313" key="1">
    <source>
        <dbReference type="EMBL" id="GGE41705.1"/>
    </source>
</evidence>
<proteinExistence type="predicted"/>
<sequence length="115" mass="12732">MASLFDDDYYCGHREKDEKKEKKHKCNCGCKTCICEQLRKLTPSQLFFIVPNGTNAPLDLGGLTTPTIFTFQKFDPETGCATFSYPVVGTTGVITQLYVTSCEQIQGLAFLTTTA</sequence>
<comment type="caution">
    <text evidence="1">The sequence shown here is derived from an EMBL/GenBank/DDBJ whole genome shotgun (WGS) entry which is preliminary data.</text>
</comment>
<dbReference type="Proteomes" id="UP000628775">
    <property type="component" value="Unassembled WGS sequence"/>
</dbReference>
<dbReference type="RefSeq" id="WP_188693147.1">
    <property type="nucleotide sequence ID" value="NZ_BMIR01000008.1"/>
</dbReference>
<protein>
    <submittedName>
        <fullName evidence="1">Uncharacterized protein</fullName>
    </submittedName>
</protein>
<keyword evidence="2" id="KW-1185">Reference proteome</keyword>
<reference evidence="1" key="1">
    <citation type="journal article" date="2014" name="Int. J. Syst. Evol. Microbiol.">
        <title>Complete genome sequence of Corynebacterium casei LMG S-19264T (=DSM 44701T), isolated from a smear-ripened cheese.</title>
        <authorList>
            <consortium name="US DOE Joint Genome Institute (JGI-PGF)"/>
            <person name="Walter F."/>
            <person name="Albersmeier A."/>
            <person name="Kalinowski J."/>
            <person name="Ruckert C."/>
        </authorList>
    </citation>
    <scope>NUCLEOTIDE SEQUENCE</scope>
    <source>
        <strain evidence="1">CGMCC 1.15371</strain>
    </source>
</reference>
<accession>A0A8J2W3R9</accession>
<gene>
    <name evidence="1" type="ORF">GCM10011391_20570</name>
</gene>
<dbReference type="AlphaFoldDB" id="A0A8J2W3R9"/>
<evidence type="ECO:0000313" key="2">
    <source>
        <dbReference type="Proteomes" id="UP000628775"/>
    </source>
</evidence>
<reference evidence="1" key="2">
    <citation type="submission" date="2020-09" db="EMBL/GenBank/DDBJ databases">
        <authorList>
            <person name="Sun Q."/>
            <person name="Zhou Y."/>
        </authorList>
    </citation>
    <scope>NUCLEOTIDE SEQUENCE</scope>
    <source>
        <strain evidence="1">CGMCC 1.15371</strain>
    </source>
</reference>
<organism evidence="1 2">
    <name type="scientific">Pullulanibacillus camelliae</name>
    <dbReference type="NCBI Taxonomy" id="1707096"/>
    <lineage>
        <taxon>Bacteria</taxon>
        <taxon>Bacillati</taxon>
        <taxon>Bacillota</taxon>
        <taxon>Bacilli</taxon>
        <taxon>Bacillales</taxon>
        <taxon>Sporolactobacillaceae</taxon>
        <taxon>Pullulanibacillus</taxon>
    </lineage>
</organism>
<dbReference type="EMBL" id="BMIR01000008">
    <property type="protein sequence ID" value="GGE41705.1"/>
    <property type="molecule type" value="Genomic_DNA"/>
</dbReference>